<sequence>MDSSDAFSQYDAASEAPSTTTARPRRMSMEEDMFYKDVMTSRPAKPPSYETAIKKSAMVAQRKAAAAAAAASSTAHDREPLPAVDVLPKYSCDVHIEGVFMRKMEIEDTTKRAEYRAWQMVYVELHGTALNIYNVKKERGWWSTKHDGPDISPDSPPWVKKGSLERSYSLLHADAGIAADYRKRRYVIRMRLETDQFLLSCVELKTFVSWLDRIFAAIDVAAPLDERDFPRDQSIPRIQRIRWLRGQRPRPEDNSSGFPLLNERRQSDASQRPGTSMTGNAPEDAIREDDEGDGDGDPDNDTTENGHPILPTQHPIVGRLSTTSYPNENIDPDTGKWIPRTKWTETHDQLYAKLCFAVLLFKSPRKTNYVISGGKRWYVDWASGQMIRLLPPAYGEENMWGPWQVIAPENRRI</sequence>
<dbReference type="PANTHER" id="PTHR37283:SF1">
    <property type="entry name" value="PH DOMAIN-CONTAINING PROTEIN YHR131C"/>
    <property type="match status" value="1"/>
</dbReference>
<dbReference type="Gene3D" id="2.30.29.30">
    <property type="entry name" value="Pleckstrin-homology domain (PH domain)/Phosphotyrosine-binding domain (PTB)"/>
    <property type="match status" value="1"/>
</dbReference>
<evidence type="ECO:0000313" key="4">
    <source>
        <dbReference type="Proteomes" id="UP001239445"/>
    </source>
</evidence>
<dbReference type="EMBL" id="MU839832">
    <property type="protein sequence ID" value="KAK1756193.1"/>
    <property type="molecule type" value="Genomic_DNA"/>
</dbReference>
<keyword evidence="4" id="KW-1185">Reference proteome</keyword>
<name>A0AAJ0FAB8_9PEZI</name>
<feature type="compositionally biased region" description="Acidic residues" evidence="1">
    <location>
        <begin position="286"/>
        <end position="302"/>
    </location>
</feature>
<dbReference type="AlphaFoldDB" id="A0AAJ0FAB8"/>
<dbReference type="PANTHER" id="PTHR37283">
    <property type="entry name" value="PH DOMAIN-CONTAINING PROTEIN YHR131C"/>
    <property type="match status" value="1"/>
</dbReference>
<feature type="region of interest" description="Disordered" evidence="1">
    <location>
        <begin position="1"/>
        <end position="28"/>
    </location>
</feature>
<dbReference type="Proteomes" id="UP001239445">
    <property type="component" value="Unassembled WGS sequence"/>
</dbReference>
<dbReference type="InterPro" id="IPR011993">
    <property type="entry name" value="PH-like_dom_sf"/>
</dbReference>
<evidence type="ECO:0000313" key="3">
    <source>
        <dbReference type="EMBL" id="KAK1756193.1"/>
    </source>
</evidence>
<protein>
    <recommendedName>
        <fullName evidence="2">Pleckstrin homology domain-containing protein</fullName>
    </recommendedName>
</protein>
<feature type="compositionally biased region" description="Polar residues" evidence="1">
    <location>
        <begin position="268"/>
        <end position="279"/>
    </location>
</feature>
<gene>
    <name evidence="3" type="ORF">QBC47DRAFT_181983</name>
</gene>
<comment type="caution">
    <text evidence="3">The sequence shown here is derived from an EMBL/GenBank/DDBJ whole genome shotgun (WGS) entry which is preliminary data.</text>
</comment>
<feature type="region of interest" description="Disordered" evidence="1">
    <location>
        <begin position="246"/>
        <end position="333"/>
    </location>
</feature>
<organism evidence="3 4">
    <name type="scientific">Echria macrotheca</name>
    <dbReference type="NCBI Taxonomy" id="438768"/>
    <lineage>
        <taxon>Eukaryota</taxon>
        <taxon>Fungi</taxon>
        <taxon>Dikarya</taxon>
        <taxon>Ascomycota</taxon>
        <taxon>Pezizomycotina</taxon>
        <taxon>Sordariomycetes</taxon>
        <taxon>Sordariomycetidae</taxon>
        <taxon>Sordariales</taxon>
        <taxon>Schizotheciaceae</taxon>
        <taxon>Echria</taxon>
    </lineage>
</organism>
<reference evidence="3" key="1">
    <citation type="submission" date="2023-06" db="EMBL/GenBank/DDBJ databases">
        <title>Genome-scale phylogeny and comparative genomics of the fungal order Sordariales.</title>
        <authorList>
            <consortium name="Lawrence Berkeley National Laboratory"/>
            <person name="Hensen N."/>
            <person name="Bonometti L."/>
            <person name="Westerberg I."/>
            <person name="Brannstrom I.O."/>
            <person name="Guillou S."/>
            <person name="Cros-Aarteil S."/>
            <person name="Calhoun S."/>
            <person name="Haridas S."/>
            <person name="Kuo A."/>
            <person name="Mondo S."/>
            <person name="Pangilinan J."/>
            <person name="Riley R."/>
            <person name="Labutti K."/>
            <person name="Andreopoulos B."/>
            <person name="Lipzen A."/>
            <person name="Chen C."/>
            <person name="Yanf M."/>
            <person name="Daum C."/>
            <person name="Ng V."/>
            <person name="Clum A."/>
            <person name="Steindorff A."/>
            <person name="Ohm R."/>
            <person name="Martin F."/>
            <person name="Silar P."/>
            <person name="Natvig D."/>
            <person name="Lalanne C."/>
            <person name="Gautier V."/>
            <person name="Ament-Velasquez S.L."/>
            <person name="Kruys A."/>
            <person name="Hutchinson M.I."/>
            <person name="Powell A.J."/>
            <person name="Barry K."/>
            <person name="Miller A.N."/>
            <person name="Grigoriev I.V."/>
            <person name="Debuchy R."/>
            <person name="Gladieux P."/>
            <person name="Thoren M.H."/>
            <person name="Johannesson H."/>
        </authorList>
    </citation>
    <scope>NUCLEOTIDE SEQUENCE</scope>
    <source>
        <strain evidence="3">PSN4</strain>
    </source>
</reference>
<evidence type="ECO:0000256" key="1">
    <source>
        <dbReference type="SAM" id="MobiDB-lite"/>
    </source>
</evidence>
<proteinExistence type="predicted"/>
<feature type="domain" description="Pleckstrin homology" evidence="2">
    <location>
        <begin position="97"/>
        <end position="214"/>
    </location>
</feature>
<accession>A0AAJ0FAB8</accession>
<dbReference type="InterPro" id="IPR041681">
    <property type="entry name" value="PH_9"/>
</dbReference>
<evidence type="ECO:0000259" key="2">
    <source>
        <dbReference type="Pfam" id="PF15410"/>
    </source>
</evidence>
<dbReference type="SUPFAM" id="SSF50729">
    <property type="entry name" value="PH domain-like"/>
    <property type="match status" value="1"/>
</dbReference>
<dbReference type="Pfam" id="PF15410">
    <property type="entry name" value="PH_9"/>
    <property type="match status" value="1"/>
</dbReference>